<comment type="similarity">
    <text evidence="2">Belongs to the FlgN family.</text>
</comment>
<dbReference type="AlphaFoldDB" id="A0A4P8YHK4"/>
<evidence type="ECO:0000256" key="3">
    <source>
        <dbReference type="ARBA" id="ARBA00022795"/>
    </source>
</evidence>
<dbReference type="GO" id="GO:0044780">
    <property type="term" value="P:bacterial-type flagellum assembly"/>
    <property type="evidence" value="ECO:0007669"/>
    <property type="project" value="InterPro"/>
</dbReference>
<evidence type="ECO:0008006" key="7">
    <source>
        <dbReference type="Google" id="ProtNLM"/>
    </source>
</evidence>
<dbReference type="Pfam" id="PF05130">
    <property type="entry name" value="FlgN"/>
    <property type="match status" value="1"/>
</dbReference>
<feature type="compositionally biased region" description="Polar residues" evidence="4">
    <location>
        <begin position="131"/>
        <end position="147"/>
    </location>
</feature>
<accession>A0A4P8YHK4</accession>
<dbReference type="EMBL" id="CP040428">
    <property type="protein sequence ID" value="QCT19044.1"/>
    <property type="molecule type" value="Genomic_DNA"/>
</dbReference>
<evidence type="ECO:0000256" key="2">
    <source>
        <dbReference type="ARBA" id="ARBA00007703"/>
    </source>
</evidence>
<gene>
    <name evidence="5" type="ORF">FEM41_04940</name>
</gene>
<dbReference type="KEGG" id="izh:FEM41_04940"/>
<dbReference type="Gene3D" id="1.20.58.300">
    <property type="entry name" value="FlgN-like"/>
    <property type="match status" value="1"/>
</dbReference>
<evidence type="ECO:0000313" key="5">
    <source>
        <dbReference type="EMBL" id="QCT19044.1"/>
    </source>
</evidence>
<keyword evidence="6" id="KW-1185">Reference proteome</keyword>
<evidence type="ECO:0000256" key="4">
    <source>
        <dbReference type="SAM" id="MobiDB-lite"/>
    </source>
</evidence>
<comment type="function">
    <text evidence="1">Required for the efficient initiation of filament assembly.</text>
</comment>
<sequence length="147" mass="16523">MENLALILEKMYGALCELEVTLLEENTQLSGSQIDPVSLQVVTDKKSSLLAAIAHYDTRRQEEETLHHQRAPYAGIQGLETSWQQIHQLTVRLSELNQRSGLLLEKQQENVRKLQNAMNKTRVGQMVYGSDGQSRTGASGRSFNINV</sequence>
<name>A0A4P8YHK4_9ENTR</name>
<protein>
    <recommendedName>
        <fullName evidence="7">Flagella synthesis protein FlgN</fullName>
    </recommendedName>
</protein>
<proteinExistence type="inferred from homology"/>
<evidence type="ECO:0000313" key="6">
    <source>
        <dbReference type="Proteomes" id="UP000302163"/>
    </source>
</evidence>
<reference evidence="5 6" key="1">
    <citation type="submission" date="2019-05" db="EMBL/GenBank/DDBJ databases">
        <title>Complete genome sequence of Izhakiella calystegiae KSNA2, an endophyte isolated from beach morning glory (Calystegia soldanella).</title>
        <authorList>
            <person name="Jiang L."/>
            <person name="Jeong J.C."/>
            <person name="Kim C.Y."/>
            <person name="Kim D.H."/>
            <person name="Kim S.W."/>
            <person name="Lee j."/>
        </authorList>
    </citation>
    <scope>NUCLEOTIDE SEQUENCE [LARGE SCALE GENOMIC DNA]</scope>
    <source>
        <strain evidence="5 6">KSNA2</strain>
    </source>
</reference>
<dbReference type="SUPFAM" id="SSF140566">
    <property type="entry name" value="FlgN-like"/>
    <property type="match status" value="1"/>
</dbReference>
<dbReference type="InterPro" id="IPR007809">
    <property type="entry name" value="FlgN-like"/>
</dbReference>
<dbReference type="Proteomes" id="UP000302163">
    <property type="component" value="Chromosome"/>
</dbReference>
<dbReference type="InterPro" id="IPR036679">
    <property type="entry name" value="FlgN-like_sf"/>
</dbReference>
<evidence type="ECO:0000256" key="1">
    <source>
        <dbReference type="ARBA" id="ARBA00002397"/>
    </source>
</evidence>
<feature type="region of interest" description="Disordered" evidence="4">
    <location>
        <begin position="127"/>
        <end position="147"/>
    </location>
</feature>
<keyword evidence="3" id="KW-1005">Bacterial flagellum biogenesis</keyword>
<dbReference type="OrthoDB" id="6480873at2"/>
<organism evidence="5 6">
    <name type="scientific">Jejubacter calystegiae</name>
    <dbReference type="NCBI Taxonomy" id="2579935"/>
    <lineage>
        <taxon>Bacteria</taxon>
        <taxon>Pseudomonadati</taxon>
        <taxon>Pseudomonadota</taxon>
        <taxon>Gammaproteobacteria</taxon>
        <taxon>Enterobacterales</taxon>
        <taxon>Enterobacteriaceae</taxon>
        <taxon>Jejubacter</taxon>
    </lineage>
</organism>
<dbReference type="RefSeq" id="WP_138094933.1">
    <property type="nucleotide sequence ID" value="NZ_CP040428.1"/>
</dbReference>